<dbReference type="SUPFAM" id="SSF56399">
    <property type="entry name" value="ADP-ribosylation"/>
    <property type="match status" value="1"/>
</dbReference>
<name>A0A7D5W181_PSEPU</name>
<evidence type="ECO:0000313" key="3">
    <source>
        <dbReference type="Proteomes" id="UP000510934"/>
    </source>
</evidence>
<feature type="compositionally biased region" description="Polar residues" evidence="1">
    <location>
        <begin position="219"/>
        <end position="243"/>
    </location>
</feature>
<reference evidence="2 3" key="1">
    <citation type="journal article" date="2009" name="Mikrobiologiia">
        <title>[Phenanthren biodegradation and interaction of Pseudomonas putida BS3701 and Burkholderia sp.BS3702 in plant rhizosphere].</title>
        <authorList>
            <person name="Ovchinnikova A.A."/>
            <person name="Vetrova A.A."/>
            <person name="Filonov A.E."/>
            <person name="Boronin A.M."/>
        </authorList>
    </citation>
    <scope>NUCLEOTIDE SEQUENCE [LARGE SCALE GENOMIC DNA]</scope>
    <source>
        <strain evidence="2 3">BS3701</strain>
    </source>
</reference>
<gene>
    <name evidence="2" type="ORF">H0H12_12180</name>
</gene>
<dbReference type="Gene3D" id="2.180.10.10">
    <property type="entry name" value="RHS repeat-associated core"/>
    <property type="match status" value="1"/>
</dbReference>
<evidence type="ECO:0000313" key="2">
    <source>
        <dbReference type="EMBL" id="QLJ16629.1"/>
    </source>
</evidence>
<dbReference type="AlphaFoldDB" id="A0A7D5W181"/>
<dbReference type="InterPro" id="IPR022385">
    <property type="entry name" value="Rhs_assc_core"/>
</dbReference>
<dbReference type="NCBIfam" id="TIGR03696">
    <property type="entry name" value="Rhs_assc_core"/>
    <property type="match status" value="1"/>
</dbReference>
<sequence>MTNSMNTMRFFMQHERVHVALSDSIAVVYLRAQSCALAETRLTKETTQSALLAADLGDSVVRVNTQAQTESVTYNVYGLHSHGEIPPQRPAFNGHLLVSHLYLLGNGYRAYNSVLMRFQSPDSLSPFTVGGLNCYAYCTGDPINYADPSGHGRILRSPSPTGRMSPGWSAAGGNRRRLSSASEESIVLEVLNSQPGWSAAGGKRRRLSSASEEKIVQEALNSQPGWTTPGSPVQSGQASNSAQGLHVAGASSAVSRGAQSAVPAVGVLGDPSEYRRLPMDAGDVAILEKYNYEATRSISGFDVDTSREVRAIAIDVLANGGNLHSTLMNSPWIFSRKEAQNVRRGLMKVLENRK</sequence>
<dbReference type="RefSeq" id="WP_180689846.1">
    <property type="nucleotide sequence ID" value="NZ_CP059052.1"/>
</dbReference>
<dbReference type="Proteomes" id="UP000510934">
    <property type="component" value="Chromosome"/>
</dbReference>
<feature type="region of interest" description="Disordered" evidence="1">
    <location>
        <begin position="219"/>
        <end position="244"/>
    </location>
</feature>
<evidence type="ECO:0000256" key="1">
    <source>
        <dbReference type="SAM" id="MobiDB-lite"/>
    </source>
</evidence>
<accession>A0A7D5W181</accession>
<organism evidence="2 3">
    <name type="scientific">Pseudomonas putida</name>
    <name type="common">Arthrobacter siderocapsulatus</name>
    <dbReference type="NCBI Taxonomy" id="303"/>
    <lineage>
        <taxon>Bacteria</taxon>
        <taxon>Pseudomonadati</taxon>
        <taxon>Pseudomonadota</taxon>
        <taxon>Gammaproteobacteria</taxon>
        <taxon>Pseudomonadales</taxon>
        <taxon>Pseudomonadaceae</taxon>
        <taxon>Pseudomonas</taxon>
    </lineage>
</organism>
<protein>
    <submittedName>
        <fullName evidence="2">RHS repeat-associated core domain-containing protein</fullName>
    </submittedName>
</protein>
<proteinExistence type="predicted"/>
<dbReference type="EMBL" id="CP059052">
    <property type="protein sequence ID" value="QLJ16629.1"/>
    <property type="molecule type" value="Genomic_DNA"/>
</dbReference>